<evidence type="ECO:0000313" key="3">
    <source>
        <dbReference type="Proteomes" id="UP001224644"/>
    </source>
</evidence>
<protein>
    <submittedName>
        <fullName evidence="2">DUF3016 domain-containing protein</fullName>
    </submittedName>
</protein>
<dbReference type="EMBL" id="JAUFPX010000002">
    <property type="protein sequence ID" value="MDN3589186.1"/>
    <property type="molecule type" value="Genomic_DNA"/>
</dbReference>
<evidence type="ECO:0000313" key="2">
    <source>
        <dbReference type="EMBL" id="MDN3589186.1"/>
    </source>
</evidence>
<accession>A0ABT8BB88</accession>
<organism evidence="2 3">
    <name type="scientific">Methylobacterium adhaesivum</name>
    <dbReference type="NCBI Taxonomy" id="333297"/>
    <lineage>
        <taxon>Bacteria</taxon>
        <taxon>Pseudomonadati</taxon>
        <taxon>Pseudomonadota</taxon>
        <taxon>Alphaproteobacteria</taxon>
        <taxon>Hyphomicrobiales</taxon>
        <taxon>Methylobacteriaceae</taxon>
        <taxon>Methylobacterium</taxon>
    </lineage>
</organism>
<dbReference type="InterPro" id="IPR021557">
    <property type="entry name" value="DUF3016"/>
</dbReference>
<comment type="caution">
    <text evidence="2">The sequence shown here is derived from an EMBL/GenBank/DDBJ whole genome shotgun (WGS) entry which is preliminary data.</text>
</comment>
<reference evidence="3" key="1">
    <citation type="journal article" date="2019" name="Int. J. Syst. Evol. Microbiol.">
        <title>The Global Catalogue of Microorganisms (GCM) 10K type strain sequencing project: providing services to taxonomists for standard genome sequencing and annotation.</title>
        <authorList>
            <consortium name="The Broad Institute Genomics Platform"/>
            <consortium name="The Broad Institute Genome Sequencing Center for Infectious Disease"/>
            <person name="Wu L."/>
            <person name="Ma J."/>
        </authorList>
    </citation>
    <scope>NUCLEOTIDE SEQUENCE [LARGE SCALE GENOMIC DNA]</scope>
    <source>
        <strain evidence="3">CECT 7069</strain>
    </source>
</reference>
<dbReference type="Proteomes" id="UP001224644">
    <property type="component" value="Unassembled WGS sequence"/>
</dbReference>
<keyword evidence="1" id="KW-0732">Signal</keyword>
<dbReference type="RefSeq" id="WP_238226939.1">
    <property type="nucleotide sequence ID" value="NZ_BPQD01000022.1"/>
</dbReference>
<gene>
    <name evidence="2" type="ORF">QWZ12_01015</name>
</gene>
<feature type="signal peptide" evidence="1">
    <location>
        <begin position="1"/>
        <end position="20"/>
    </location>
</feature>
<sequence>MRGGFLLPALALGLTANAAAAQVSVRFVEPERYTDAENRLGSGLSLRVTLGEIRRIVEGFGRDLPAGRTLTVDILDIDLAGIERPSANVPFGLRVVSDITPPRFRLRYVLSEGRRRITAGEEAVTDPNFLLRASRLANGTFAYERDLLRDWFRRRIVEGRPAAERGPQ</sequence>
<evidence type="ECO:0000256" key="1">
    <source>
        <dbReference type="SAM" id="SignalP"/>
    </source>
</evidence>
<dbReference type="Pfam" id="PF11454">
    <property type="entry name" value="DUF3016"/>
    <property type="match status" value="1"/>
</dbReference>
<proteinExistence type="predicted"/>
<keyword evidence="3" id="KW-1185">Reference proteome</keyword>
<name>A0ABT8BB88_9HYPH</name>
<feature type="chain" id="PRO_5046469976" evidence="1">
    <location>
        <begin position="21"/>
        <end position="168"/>
    </location>
</feature>